<name>A0A8S4PZG3_OWEFU</name>
<evidence type="ECO:0000256" key="5">
    <source>
        <dbReference type="PROSITE-ProRule" id="PRU00108"/>
    </source>
</evidence>
<dbReference type="AlphaFoldDB" id="A0A8S4PZG3"/>
<keyword evidence="4 5" id="KW-0539">Nucleus</keyword>
<comment type="caution">
    <text evidence="9">The sequence shown here is derived from an EMBL/GenBank/DDBJ whole genome shotgun (WGS) entry which is preliminary data.</text>
</comment>
<feature type="non-terminal residue" evidence="9">
    <location>
        <position position="1"/>
    </location>
</feature>
<feature type="region of interest" description="Disordered" evidence="7">
    <location>
        <begin position="435"/>
        <end position="461"/>
    </location>
</feature>
<organism evidence="9 10">
    <name type="scientific">Owenia fusiformis</name>
    <name type="common">Polychaete worm</name>
    <dbReference type="NCBI Taxonomy" id="6347"/>
    <lineage>
        <taxon>Eukaryota</taxon>
        <taxon>Metazoa</taxon>
        <taxon>Spiralia</taxon>
        <taxon>Lophotrochozoa</taxon>
        <taxon>Annelida</taxon>
        <taxon>Polychaeta</taxon>
        <taxon>Sedentaria</taxon>
        <taxon>Canalipalpata</taxon>
        <taxon>Sabellida</taxon>
        <taxon>Oweniida</taxon>
        <taxon>Oweniidae</taxon>
        <taxon>Owenia</taxon>
    </lineage>
</organism>
<feature type="compositionally biased region" description="Polar residues" evidence="7">
    <location>
        <begin position="22"/>
        <end position="43"/>
    </location>
</feature>
<keyword evidence="2 5" id="KW-0238">DNA-binding</keyword>
<accession>A0A8S4PZG3</accession>
<dbReference type="PROSITE" id="PS50071">
    <property type="entry name" value="HOMEOBOX_2"/>
    <property type="match status" value="1"/>
</dbReference>
<sequence>KLPVVTRKKINFHSIADLAGSHDNTINTQNHYDNPQPKVNESVYNPYATVHSDKSSNQSRVSGYHSDFSNNGTPGNHRNDSGSSEGTLSSGNCSGGTDNSDHTISSGNTSSHSNQADNGNIGTNGEDIHTNNSDESDGNVDIETVSPRKDVQHYMMNNHLSPVQETNEKLQRKFELRKPVPQLSIPVSPQVIRTTLPLSVSASPQVSGLVLPFYNQGFTPSFMLTPSPSTPGSVFSTPTPKLCHNSESRFVYPPISSPISTSTPKDKVMLGSRAHSSSSSDTLDGATMPGSKKRLHSTTEEVTCPPSKRRCRQPHSASQVAQMEAEFTKKMYPDPLDLERISKEIGIAEEKIKIWFQNKRRRWHQNRISSYKANATSDNKRSLSTSAVTNEQYKTHQSINRLSMGHNGLPMSLNKSKELPYRKSESDQYSAFSTVSQSNQHSIRLPSTARSVLPGTPSSSSTKVMPMYPVPSYLYFPQFQ</sequence>
<evidence type="ECO:0000256" key="7">
    <source>
        <dbReference type="SAM" id="MobiDB-lite"/>
    </source>
</evidence>
<dbReference type="GO" id="GO:0000981">
    <property type="term" value="F:DNA-binding transcription factor activity, RNA polymerase II-specific"/>
    <property type="evidence" value="ECO:0007669"/>
    <property type="project" value="TreeGrafter"/>
</dbReference>
<evidence type="ECO:0000313" key="9">
    <source>
        <dbReference type="EMBL" id="CAH1799077.1"/>
    </source>
</evidence>
<dbReference type="GO" id="GO:0005634">
    <property type="term" value="C:nucleus"/>
    <property type="evidence" value="ECO:0007669"/>
    <property type="project" value="UniProtKB-SubCell"/>
</dbReference>
<evidence type="ECO:0000256" key="2">
    <source>
        <dbReference type="ARBA" id="ARBA00023125"/>
    </source>
</evidence>
<dbReference type="CDD" id="cd00086">
    <property type="entry name" value="homeodomain"/>
    <property type="match status" value="1"/>
</dbReference>
<proteinExistence type="predicted"/>
<keyword evidence="10" id="KW-1185">Reference proteome</keyword>
<reference evidence="9" key="1">
    <citation type="submission" date="2022-03" db="EMBL/GenBank/DDBJ databases">
        <authorList>
            <person name="Martin C."/>
        </authorList>
    </citation>
    <scope>NUCLEOTIDE SEQUENCE</scope>
</reference>
<dbReference type="SUPFAM" id="SSF46689">
    <property type="entry name" value="Homeodomain-like"/>
    <property type="match status" value="1"/>
</dbReference>
<feature type="region of interest" description="Disordered" evidence="7">
    <location>
        <begin position="254"/>
        <end position="316"/>
    </location>
</feature>
<dbReference type="Gene3D" id="1.10.10.60">
    <property type="entry name" value="Homeodomain-like"/>
    <property type="match status" value="1"/>
</dbReference>
<feature type="compositionally biased region" description="Polar residues" evidence="7">
    <location>
        <begin position="55"/>
        <end position="123"/>
    </location>
</feature>
<evidence type="ECO:0000256" key="4">
    <source>
        <dbReference type="ARBA" id="ARBA00023242"/>
    </source>
</evidence>
<protein>
    <recommendedName>
        <fullName evidence="8">Homeobox domain-containing protein</fullName>
    </recommendedName>
</protein>
<dbReference type="Proteomes" id="UP000749559">
    <property type="component" value="Unassembled WGS sequence"/>
</dbReference>
<dbReference type="InterPro" id="IPR009057">
    <property type="entry name" value="Homeodomain-like_sf"/>
</dbReference>
<feature type="DNA-binding region" description="Homeobox" evidence="5">
    <location>
        <begin position="308"/>
        <end position="367"/>
    </location>
</feature>
<evidence type="ECO:0000256" key="3">
    <source>
        <dbReference type="ARBA" id="ARBA00023155"/>
    </source>
</evidence>
<feature type="domain" description="Homeobox" evidence="8">
    <location>
        <begin position="306"/>
        <end position="366"/>
    </location>
</feature>
<evidence type="ECO:0000256" key="6">
    <source>
        <dbReference type="RuleBase" id="RU000682"/>
    </source>
</evidence>
<evidence type="ECO:0000259" key="8">
    <source>
        <dbReference type="PROSITE" id="PS50071"/>
    </source>
</evidence>
<keyword evidence="3 5" id="KW-0371">Homeobox</keyword>
<dbReference type="PANTHER" id="PTHR46123">
    <property type="entry name" value="MIX-TYPE HOMEOBOX GENE 1-RELATED"/>
    <property type="match status" value="1"/>
</dbReference>
<dbReference type="GO" id="GO:0000977">
    <property type="term" value="F:RNA polymerase II transcription regulatory region sequence-specific DNA binding"/>
    <property type="evidence" value="ECO:0007669"/>
    <property type="project" value="TreeGrafter"/>
</dbReference>
<dbReference type="Pfam" id="PF00046">
    <property type="entry name" value="Homeodomain"/>
    <property type="match status" value="1"/>
</dbReference>
<dbReference type="EMBL" id="CAIIXF020000011">
    <property type="protein sequence ID" value="CAH1799077.1"/>
    <property type="molecule type" value="Genomic_DNA"/>
</dbReference>
<dbReference type="PANTHER" id="PTHR46123:SF4">
    <property type="entry name" value="MIX-TYPE HOMEOBOX GENE 1-RELATED"/>
    <property type="match status" value="1"/>
</dbReference>
<comment type="subcellular location">
    <subcellularLocation>
        <location evidence="1 5 6">Nucleus</location>
    </subcellularLocation>
</comment>
<dbReference type="InterPro" id="IPR001356">
    <property type="entry name" value="HD"/>
</dbReference>
<evidence type="ECO:0000313" key="10">
    <source>
        <dbReference type="Proteomes" id="UP000749559"/>
    </source>
</evidence>
<feature type="region of interest" description="Disordered" evidence="7">
    <location>
        <begin position="21"/>
        <end position="142"/>
    </location>
</feature>
<dbReference type="InterPro" id="IPR051306">
    <property type="entry name" value="Homeobox_regulator"/>
</dbReference>
<evidence type="ECO:0000256" key="1">
    <source>
        <dbReference type="ARBA" id="ARBA00004123"/>
    </source>
</evidence>
<dbReference type="SMART" id="SM00389">
    <property type="entry name" value="HOX"/>
    <property type="match status" value="1"/>
</dbReference>
<gene>
    <name evidence="9" type="ORF">OFUS_LOCUS23132</name>
</gene>
<feature type="compositionally biased region" description="Low complexity" evidence="7">
    <location>
        <begin position="254"/>
        <end position="263"/>
    </location>
</feature>